<dbReference type="SUPFAM" id="SSF75169">
    <property type="entry name" value="DsrEFH-like"/>
    <property type="match status" value="1"/>
</dbReference>
<accession>A0AAC9TZT8</accession>
<dbReference type="Pfam" id="PF04077">
    <property type="entry name" value="DsrH"/>
    <property type="match status" value="1"/>
</dbReference>
<dbReference type="Proteomes" id="UP000198233">
    <property type="component" value="Chromosome"/>
</dbReference>
<dbReference type="PANTHER" id="PTHR37526">
    <property type="entry name" value="PROTEIN TUSB"/>
    <property type="match status" value="1"/>
</dbReference>
<sequence length="93" mass="10573">MILHIVQHSAAQDNALATCLRYLQTQDTVMLIGDGVNSLLLAKWRNELAKLNLCLLKQDVIARGLQQRLSDYRQLSQAEFVELTLTHAKVITW</sequence>
<dbReference type="GO" id="GO:0002143">
    <property type="term" value="P:tRNA wobble position uridine thiolation"/>
    <property type="evidence" value="ECO:0007669"/>
    <property type="project" value="InterPro"/>
</dbReference>
<proteinExistence type="predicted"/>
<dbReference type="EMBL" id="CP022272">
    <property type="protein sequence ID" value="ASJ96753.1"/>
    <property type="molecule type" value="Genomic_DNA"/>
</dbReference>
<dbReference type="PANTHER" id="PTHR37526:SF1">
    <property type="entry name" value="PROTEIN TUSB"/>
    <property type="match status" value="1"/>
</dbReference>
<dbReference type="InterPro" id="IPR027396">
    <property type="entry name" value="DsrEFH-like"/>
</dbReference>
<name>A0AAC9TZT8_9GAMM</name>
<dbReference type="AlphaFoldDB" id="A0AAC9TZT8"/>
<protein>
    <submittedName>
        <fullName evidence="1">Sulfurtransferase complex subunit TusB</fullName>
    </submittedName>
</protein>
<dbReference type="InterPro" id="IPR007215">
    <property type="entry name" value="Sulphur_relay_TusB/DsrH"/>
</dbReference>
<evidence type="ECO:0000313" key="1">
    <source>
        <dbReference type="EMBL" id="ASJ96753.1"/>
    </source>
</evidence>
<dbReference type="Gene3D" id="3.40.1260.10">
    <property type="entry name" value="DsrEFH-like"/>
    <property type="match status" value="1"/>
</dbReference>
<dbReference type="GO" id="GO:1990228">
    <property type="term" value="C:sulfurtransferase complex"/>
    <property type="evidence" value="ECO:0007669"/>
    <property type="project" value="TreeGrafter"/>
</dbReference>
<dbReference type="RefSeq" id="WP_088904602.1">
    <property type="nucleotide sequence ID" value="NZ_CP022272.1"/>
</dbReference>
<organism evidence="1 2">
    <name type="scientific">Shewanella marisflavi</name>
    <dbReference type="NCBI Taxonomy" id="260364"/>
    <lineage>
        <taxon>Bacteria</taxon>
        <taxon>Pseudomonadati</taxon>
        <taxon>Pseudomonadota</taxon>
        <taxon>Gammaproteobacteria</taxon>
        <taxon>Alteromonadales</taxon>
        <taxon>Shewanellaceae</taxon>
        <taxon>Shewanella</taxon>
    </lineage>
</organism>
<evidence type="ECO:0000313" key="2">
    <source>
        <dbReference type="Proteomes" id="UP000198233"/>
    </source>
</evidence>
<dbReference type="KEGG" id="smav:CFF01_09245"/>
<dbReference type="NCBIfam" id="TIGR03011">
    <property type="entry name" value="sulf_tusB_dsrH"/>
    <property type="match status" value="1"/>
</dbReference>
<reference evidence="1 2" key="1">
    <citation type="submission" date="2017-06" db="EMBL/GenBank/DDBJ databases">
        <title>Complete genome sequence of Shewanella marisflavi EP1 associated with anaerobic 2,4-dinitrotoluene reduction and salt tolerance.</title>
        <authorList>
            <person name="Huang J."/>
        </authorList>
    </citation>
    <scope>NUCLEOTIDE SEQUENCE [LARGE SCALE GENOMIC DNA]</scope>
    <source>
        <strain evidence="1 2">EP1</strain>
    </source>
</reference>
<gene>
    <name evidence="1" type="primary">dsrH</name>
    <name evidence="1" type="ORF">CFF01_09245</name>
</gene>